<comment type="subunit">
    <text evidence="3 13">Monomer.</text>
</comment>
<protein>
    <recommendedName>
        <fullName evidence="11 13">S-adenosylmethionine:tRNA ribosyltransferase-isomerase</fullName>
        <ecNumber evidence="10 13">2.4.99.17</ecNumber>
    </recommendedName>
    <alternativeName>
        <fullName evidence="12 13">Queuosine biosynthesis protein QueA</fullName>
    </alternativeName>
</protein>
<evidence type="ECO:0000256" key="9">
    <source>
        <dbReference type="ARBA" id="ARBA00061210"/>
    </source>
</evidence>
<dbReference type="GO" id="GO:0051075">
    <property type="term" value="F:S-adenosylmethionine:tRNA ribosyltransferase-isomerase activity"/>
    <property type="evidence" value="ECO:0007669"/>
    <property type="project" value="UniProtKB-EC"/>
</dbReference>
<keyword evidence="15" id="KW-1185">Reference proteome</keyword>
<dbReference type="FunFam" id="3.40.1780.10:FF:000001">
    <property type="entry name" value="S-adenosylmethionine:tRNA ribosyltransferase-isomerase"/>
    <property type="match status" value="1"/>
</dbReference>
<dbReference type="STRING" id="573058.SAMN00017477_0636"/>
<evidence type="ECO:0000256" key="6">
    <source>
        <dbReference type="ARBA" id="ARBA00022691"/>
    </source>
</evidence>
<keyword evidence="6 13" id="KW-0949">S-adenosyl-L-methionine</keyword>
<evidence type="ECO:0000313" key="14">
    <source>
        <dbReference type="EMBL" id="SMB84098.1"/>
    </source>
</evidence>
<dbReference type="InterPro" id="IPR042118">
    <property type="entry name" value="QueA_dom1"/>
</dbReference>
<evidence type="ECO:0000256" key="13">
    <source>
        <dbReference type="HAMAP-Rule" id="MF_00113"/>
    </source>
</evidence>
<evidence type="ECO:0000313" key="15">
    <source>
        <dbReference type="Proteomes" id="UP000192368"/>
    </source>
</evidence>
<evidence type="ECO:0000256" key="12">
    <source>
        <dbReference type="ARBA" id="ARBA00076160"/>
    </source>
</evidence>
<comment type="similarity">
    <text evidence="9 13">Belongs to the QueA family.</text>
</comment>
<dbReference type="NCBIfam" id="NF001140">
    <property type="entry name" value="PRK00147.1"/>
    <property type="match status" value="1"/>
</dbReference>
<dbReference type="InterPro" id="IPR042119">
    <property type="entry name" value="QueA_dom2"/>
</dbReference>
<evidence type="ECO:0000256" key="8">
    <source>
        <dbReference type="ARBA" id="ARBA00052751"/>
    </source>
</evidence>
<evidence type="ECO:0000256" key="11">
    <source>
        <dbReference type="ARBA" id="ARBA00069325"/>
    </source>
</evidence>
<keyword evidence="7 13" id="KW-0671">Queuosine biosynthesis</keyword>
<dbReference type="PANTHER" id="PTHR30307:SF0">
    <property type="entry name" value="S-ADENOSYLMETHIONINE:TRNA RIBOSYLTRANSFERASE-ISOMERASE"/>
    <property type="match status" value="1"/>
</dbReference>
<dbReference type="Gene3D" id="3.40.1780.10">
    <property type="entry name" value="QueA-like"/>
    <property type="match status" value="1"/>
</dbReference>
<dbReference type="UniPathway" id="UPA00392"/>
<dbReference type="NCBIfam" id="TIGR00113">
    <property type="entry name" value="queA"/>
    <property type="match status" value="1"/>
</dbReference>
<dbReference type="Proteomes" id="UP000192368">
    <property type="component" value="Unassembled WGS sequence"/>
</dbReference>
<comment type="subcellular location">
    <subcellularLocation>
        <location evidence="1 13">Cytoplasm</location>
    </subcellularLocation>
</comment>
<keyword evidence="14" id="KW-0413">Isomerase</keyword>
<dbReference type="EC" id="2.4.99.17" evidence="10 13"/>
<dbReference type="InterPro" id="IPR036100">
    <property type="entry name" value="QueA_sf"/>
</dbReference>
<accession>A0A1W1USI0</accession>
<keyword evidence="4 13" id="KW-0963">Cytoplasm</keyword>
<dbReference type="GO" id="GO:0008616">
    <property type="term" value="P:tRNA queuosine(34) biosynthetic process"/>
    <property type="evidence" value="ECO:0007669"/>
    <property type="project" value="UniProtKB-UniRule"/>
</dbReference>
<dbReference type="InterPro" id="IPR003699">
    <property type="entry name" value="QueA"/>
</dbReference>
<evidence type="ECO:0000256" key="4">
    <source>
        <dbReference type="ARBA" id="ARBA00022490"/>
    </source>
</evidence>
<evidence type="ECO:0000256" key="1">
    <source>
        <dbReference type="ARBA" id="ARBA00004496"/>
    </source>
</evidence>
<proteinExistence type="inferred from homology"/>
<keyword evidence="5 13" id="KW-0808">Transferase</keyword>
<reference evidence="15" key="1">
    <citation type="submission" date="2017-04" db="EMBL/GenBank/DDBJ databases">
        <authorList>
            <person name="Varghese N."/>
            <person name="Submissions S."/>
        </authorList>
    </citation>
    <scope>NUCLEOTIDE SEQUENCE [LARGE SCALE GENOMIC DNA]</scope>
    <source>
        <strain evidence="15">DSM 20463</strain>
    </source>
</reference>
<dbReference type="EMBL" id="FWWR01000009">
    <property type="protein sequence ID" value="SMB84098.1"/>
    <property type="molecule type" value="Genomic_DNA"/>
</dbReference>
<dbReference type="HAMAP" id="MF_00113">
    <property type="entry name" value="QueA"/>
    <property type="match status" value="1"/>
</dbReference>
<dbReference type="Gene3D" id="2.40.10.240">
    <property type="entry name" value="QueA-like"/>
    <property type="match status" value="1"/>
</dbReference>
<dbReference type="FunFam" id="2.40.10.240:FF:000002">
    <property type="entry name" value="S-adenosylmethionine:tRNA ribosyltransferase-isomerase"/>
    <property type="match status" value="1"/>
</dbReference>
<dbReference type="PANTHER" id="PTHR30307">
    <property type="entry name" value="S-ADENOSYLMETHIONINE:TRNA RIBOSYLTRANSFERASE-ISOMERASE"/>
    <property type="match status" value="1"/>
</dbReference>
<dbReference type="AlphaFoldDB" id="A0A1W1USI0"/>
<dbReference type="SUPFAM" id="SSF111337">
    <property type="entry name" value="QueA-like"/>
    <property type="match status" value="1"/>
</dbReference>
<evidence type="ECO:0000256" key="10">
    <source>
        <dbReference type="ARBA" id="ARBA00066503"/>
    </source>
</evidence>
<evidence type="ECO:0000256" key="3">
    <source>
        <dbReference type="ARBA" id="ARBA00011245"/>
    </source>
</evidence>
<comment type="pathway">
    <text evidence="2 13">tRNA modification; tRNA-queuosine biosynthesis.</text>
</comment>
<gene>
    <name evidence="13" type="primary">queA</name>
    <name evidence="14" type="ORF">SAMN00017477_0636</name>
</gene>
<dbReference type="GO" id="GO:0005737">
    <property type="term" value="C:cytoplasm"/>
    <property type="evidence" value="ECO:0007669"/>
    <property type="project" value="UniProtKB-SubCell"/>
</dbReference>
<evidence type="ECO:0000256" key="5">
    <source>
        <dbReference type="ARBA" id="ARBA00022679"/>
    </source>
</evidence>
<dbReference type="RefSeq" id="WP_084230296.1">
    <property type="nucleotide sequence ID" value="NZ_FWWR01000009.1"/>
</dbReference>
<dbReference type="OrthoDB" id="9805933at2"/>
<name>A0A1W1USI0_PEPAS</name>
<comment type="catalytic activity">
    <reaction evidence="8 13">
        <text>7-aminomethyl-7-carbaguanosine(34) in tRNA + S-adenosyl-L-methionine = epoxyqueuosine(34) in tRNA + adenine + L-methionine + 2 H(+)</text>
        <dbReference type="Rhea" id="RHEA:32155"/>
        <dbReference type="Rhea" id="RHEA-COMP:10342"/>
        <dbReference type="Rhea" id="RHEA-COMP:18582"/>
        <dbReference type="ChEBI" id="CHEBI:15378"/>
        <dbReference type="ChEBI" id="CHEBI:16708"/>
        <dbReference type="ChEBI" id="CHEBI:57844"/>
        <dbReference type="ChEBI" id="CHEBI:59789"/>
        <dbReference type="ChEBI" id="CHEBI:82833"/>
        <dbReference type="ChEBI" id="CHEBI:194443"/>
        <dbReference type="EC" id="2.4.99.17"/>
    </reaction>
</comment>
<comment type="function">
    <text evidence="13">Transfers and isomerizes the ribose moiety from AdoMet to the 7-aminomethyl group of 7-deazaguanine (preQ1-tRNA) to give epoxyqueuosine (oQ-tRNA).</text>
</comment>
<evidence type="ECO:0000256" key="7">
    <source>
        <dbReference type="ARBA" id="ARBA00022785"/>
    </source>
</evidence>
<sequence length="338" mass="38708">MKTSDFNYDLPKELIAQHPLEDRTNSRLLKLNRKNGNIEHEHFYNIIDELNAGDVLVINNTRVIPARIYGHRKDKEELIEFLLLNHKNDTWECLVKPGKKAKLDTEIIFSDELKGKIVDITEEGNRFIKLEYDGIFENILDKLGEMPLPPYIVERLEDKDRYQTVYSKYNGSSAAPTAGLHFTKELLEKISKKGVEIVEVTLHVGLGTFRPVKVDDVNEHKMHSEHYNVTREAADKINKAKSENRRIIAVGTTSIRTLESACVDGKVVPGSGDTDIFIYPGYEFKIVDALITNFHLPESTLIMLVAAFTSKDIILNAYEEAVKERYRFFSFGDAMFIR</sequence>
<organism evidence="14 15">
    <name type="scientific">Peptoniphilus asaccharolyticus DSM 20463</name>
    <dbReference type="NCBI Taxonomy" id="573058"/>
    <lineage>
        <taxon>Bacteria</taxon>
        <taxon>Bacillati</taxon>
        <taxon>Bacillota</taxon>
        <taxon>Tissierellia</taxon>
        <taxon>Tissierellales</taxon>
        <taxon>Peptoniphilaceae</taxon>
        <taxon>Peptoniphilus</taxon>
    </lineage>
</organism>
<dbReference type="Pfam" id="PF02547">
    <property type="entry name" value="Queuosine_synth"/>
    <property type="match status" value="1"/>
</dbReference>
<evidence type="ECO:0000256" key="2">
    <source>
        <dbReference type="ARBA" id="ARBA00004691"/>
    </source>
</evidence>